<evidence type="ECO:0000313" key="3">
    <source>
        <dbReference type="Proteomes" id="UP000322245"/>
    </source>
</evidence>
<keyword evidence="3" id="KW-1185">Reference proteome</keyword>
<accession>A0A5D3AYH2</accession>
<protein>
    <submittedName>
        <fullName evidence="2">Uncharacterized protein</fullName>
    </submittedName>
</protein>
<gene>
    <name evidence="2" type="ORF">B9479_004170</name>
</gene>
<feature type="region of interest" description="Disordered" evidence="1">
    <location>
        <begin position="100"/>
        <end position="139"/>
    </location>
</feature>
<dbReference type="EMBL" id="NIDF01000045">
    <property type="protein sequence ID" value="TYJ55133.1"/>
    <property type="molecule type" value="Genomic_DNA"/>
</dbReference>
<evidence type="ECO:0000313" key="2">
    <source>
        <dbReference type="EMBL" id="TYJ55133.1"/>
    </source>
</evidence>
<comment type="caution">
    <text evidence="2">The sequence shown here is derived from an EMBL/GenBank/DDBJ whole genome shotgun (WGS) entry which is preliminary data.</text>
</comment>
<dbReference type="AlphaFoldDB" id="A0A5D3AYH2"/>
<evidence type="ECO:0000256" key="1">
    <source>
        <dbReference type="SAM" id="MobiDB-lite"/>
    </source>
</evidence>
<feature type="compositionally biased region" description="Acidic residues" evidence="1">
    <location>
        <begin position="127"/>
        <end position="139"/>
    </location>
</feature>
<reference evidence="2 3" key="1">
    <citation type="submission" date="2017-05" db="EMBL/GenBank/DDBJ databases">
        <title>The Genome Sequence of Tsuchiyaea wingfieldii DSM 27421.</title>
        <authorList>
            <person name="Cuomo C."/>
            <person name="Passer A."/>
            <person name="Billmyre B."/>
            <person name="Heitman J."/>
        </authorList>
    </citation>
    <scope>NUCLEOTIDE SEQUENCE [LARGE SCALE GENOMIC DNA]</scope>
    <source>
        <strain evidence="2 3">DSM 27421</strain>
    </source>
</reference>
<sequence length="139" mass="15867">MSFYYDALKNLESRPDEAIKVQVEYTDPTDSRKTFTSYLKTNKDRIDLQPRAIIGRHQDTNAFDLYSCEPPGWRSYTAPCESLDEFGHELGIQAKTSMVPLSEVPVDDGDESRYEDEKVFTAAETEQAPEEEGDQAEKM</sequence>
<organism evidence="2 3">
    <name type="scientific">Cryptococcus floricola</name>
    <dbReference type="NCBI Taxonomy" id="2591691"/>
    <lineage>
        <taxon>Eukaryota</taxon>
        <taxon>Fungi</taxon>
        <taxon>Dikarya</taxon>
        <taxon>Basidiomycota</taxon>
        <taxon>Agaricomycotina</taxon>
        <taxon>Tremellomycetes</taxon>
        <taxon>Tremellales</taxon>
        <taxon>Cryptococcaceae</taxon>
        <taxon>Cryptococcus</taxon>
    </lineage>
</organism>
<proteinExistence type="predicted"/>
<name>A0A5D3AYH2_9TREE</name>
<dbReference type="Proteomes" id="UP000322245">
    <property type="component" value="Unassembled WGS sequence"/>
</dbReference>